<comment type="similarity">
    <text evidence="5">Belongs to the FAN1 family.</text>
</comment>
<keyword evidence="5" id="KW-0227">DNA damage</keyword>
<feature type="non-terminal residue" evidence="7">
    <location>
        <position position="76"/>
    </location>
</feature>
<keyword evidence="5" id="KW-0234">DNA repair</keyword>
<evidence type="ECO:0000256" key="4">
    <source>
        <dbReference type="ARBA" id="ARBA00022842"/>
    </source>
</evidence>
<dbReference type="EC" id="3.1.4.1" evidence="5"/>
<feature type="non-terminal residue" evidence="7">
    <location>
        <position position="1"/>
    </location>
</feature>
<dbReference type="EMBL" id="CAJNOK010072774">
    <property type="protein sequence ID" value="CAF1667000.1"/>
    <property type="molecule type" value="Genomic_DNA"/>
</dbReference>
<dbReference type="EMBL" id="CAJOBA010105090">
    <property type="protein sequence ID" value="CAF4534166.1"/>
    <property type="molecule type" value="Genomic_DNA"/>
</dbReference>
<accession>A0A8S2GAQ9</accession>
<evidence type="ECO:0000259" key="6">
    <source>
        <dbReference type="Pfam" id="PF08774"/>
    </source>
</evidence>
<keyword evidence="2 5" id="KW-0479">Metal-binding</keyword>
<comment type="function">
    <text evidence="5">Nuclease required for the repair of DNA interstrand cross-links (ICL). Acts as a 5'-3' exonuclease that anchors at a cut end of DNA and cleaves DNA successively at every third nucleotide, allowing to excise an ICL from one strand through flanking incisions.</text>
</comment>
<proteinExistence type="inferred from homology"/>
<dbReference type="PANTHER" id="PTHR15749:SF4">
    <property type="entry name" value="FANCONI-ASSOCIATED NUCLEASE 1"/>
    <property type="match status" value="1"/>
</dbReference>
<evidence type="ECO:0000256" key="2">
    <source>
        <dbReference type="ARBA" id="ARBA00022723"/>
    </source>
</evidence>
<evidence type="ECO:0000313" key="8">
    <source>
        <dbReference type="EMBL" id="CAF4534166.1"/>
    </source>
</evidence>
<dbReference type="AlphaFoldDB" id="A0A8S2GAQ9"/>
<sequence>AIQEIADKNWISYNGTMTCAVSWDLFQTKENLLNALKCLQPAQIQLLARYLFEYNRSARKGFPDLFVWNPNTKKCK</sequence>
<keyword evidence="5" id="KW-0539">Nucleus</keyword>
<evidence type="ECO:0000313" key="7">
    <source>
        <dbReference type="EMBL" id="CAF1667000.1"/>
    </source>
</evidence>
<evidence type="ECO:0000313" key="9">
    <source>
        <dbReference type="Proteomes" id="UP000677228"/>
    </source>
</evidence>
<dbReference type="GO" id="GO:0017108">
    <property type="term" value="F:5'-flap endonuclease activity"/>
    <property type="evidence" value="ECO:0007669"/>
    <property type="project" value="TreeGrafter"/>
</dbReference>
<dbReference type="InterPro" id="IPR033315">
    <property type="entry name" value="Fan1-like"/>
</dbReference>
<protein>
    <recommendedName>
        <fullName evidence="5">Fanconi-associated nuclease</fullName>
        <ecNumber evidence="5">3.1.4.1</ecNumber>
    </recommendedName>
</protein>
<dbReference type="GO" id="GO:0005634">
    <property type="term" value="C:nucleus"/>
    <property type="evidence" value="ECO:0007669"/>
    <property type="project" value="UniProtKB-SubCell"/>
</dbReference>
<dbReference type="GO" id="GO:0070336">
    <property type="term" value="F:flap-structured DNA binding"/>
    <property type="evidence" value="ECO:0007669"/>
    <property type="project" value="TreeGrafter"/>
</dbReference>
<dbReference type="Pfam" id="PF08774">
    <property type="entry name" value="VRR_NUC"/>
    <property type="match status" value="1"/>
</dbReference>
<comment type="subcellular location">
    <subcellularLocation>
        <location evidence="5">Nucleus</location>
    </subcellularLocation>
</comment>
<comment type="catalytic activity">
    <reaction evidence="5">
        <text>Hydrolytically removes 5'-nucleotides successively from the 3'-hydroxy termini of 3'-hydroxy-terminated oligonucleotides.</text>
        <dbReference type="EC" id="3.1.4.1"/>
    </reaction>
</comment>
<dbReference type="GO" id="GO:0008409">
    <property type="term" value="F:5'-3' exonuclease activity"/>
    <property type="evidence" value="ECO:0007669"/>
    <property type="project" value="TreeGrafter"/>
</dbReference>
<keyword evidence="3 5" id="KW-0378">Hydrolase</keyword>
<dbReference type="Proteomes" id="UP000677228">
    <property type="component" value="Unassembled WGS sequence"/>
</dbReference>
<dbReference type="InterPro" id="IPR014883">
    <property type="entry name" value="VRR_NUC"/>
</dbReference>
<dbReference type="GO" id="GO:0036297">
    <property type="term" value="P:interstrand cross-link repair"/>
    <property type="evidence" value="ECO:0007669"/>
    <property type="project" value="InterPro"/>
</dbReference>
<keyword evidence="4 5" id="KW-0460">Magnesium</keyword>
<name>A0A8S2GAQ9_9BILA</name>
<keyword evidence="5" id="KW-0464">Manganese</keyword>
<comment type="cofactor">
    <cofactor evidence="5">
        <name>Mg(2+)</name>
        <dbReference type="ChEBI" id="CHEBI:18420"/>
    </cofactor>
    <cofactor evidence="5">
        <name>Mn(2+)</name>
        <dbReference type="ChEBI" id="CHEBI:29035"/>
    </cofactor>
</comment>
<evidence type="ECO:0000256" key="5">
    <source>
        <dbReference type="RuleBase" id="RU365033"/>
    </source>
</evidence>
<feature type="domain" description="VRR-NUC" evidence="6">
    <location>
        <begin position="4"/>
        <end position="74"/>
    </location>
</feature>
<reference evidence="7" key="1">
    <citation type="submission" date="2021-02" db="EMBL/GenBank/DDBJ databases">
        <authorList>
            <person name="Nowell W R."/>
        </authorList>
    </citation>
    <scope>NUCLEOTIDE SEQUENCE</scope>
</reference>
<dbReference type="PANTHER" id="PTHR15749">
    <property type="entry name" value="FANCONI-ASSOCIATED NUCLEASE 1"/>
    <property type="match status" value="1"/>
</dbReference>
<dbReference type="GO" id="GO:0004528">
    <property type="term" value="F:phosphodiesterase I activity"/>
    <property type="evidence" value="ECO:0007669"/>
    <property type="project" value="UniProtKB-EC"/>
</dbReference>
<evidence type="ECO:0000256" key="1">
    <source>
        <dbReference type="ARBA" id="ARBA00022722"/>
    </source>
</evidence>
<dbReference type="GO" id="GO:0046872">
    <property type="term" value="F:metal ion binding"/>
    <property type="evidence" value="ECO:0007669"/>
    <property type="project" value="UniProtKB-KW"/>
</dbReference>
<comment type="caution">
    <text evidence="7">The sequence shown here is derived from an EMBL/GenBank/DDBJ whole genome shotgun (WGS) entry which is preliminary data.</text>
</comment>
<gene>
    <name evidence="7" type="ORF">OVA965_LOCUS45552</name>
    <name evidence="8" type="ORF">TMI583_LOCUS49147</name>
</gene>
<keyword evidence="1 5" id="KW-0540">Nuclease</keyword>
<organism evidence="7 9">
    <name type="scientific">Didymodactylos carnosus</name>
    <dbReference type="NCBI Taxonomy" id="1234261"/>
    <lineage>
        <taxon>Eukaryota</taxon>
        <taxon>Metazoa</taxon>
        <taxon>Spiralia</taxon>
        <taxon>Gnathifera</taxon>
        <taxon>Rotifera</taxon>
        <taxon>Eurotatoria</taxon>
        <taxon>Bdelloidea</taxon>
        <taxon>Philodinida</taxon>
        <taxon>Philodinidae</taxon>
        <taxon>Didymodactylos</taxon>
    </lineage>
</organism>
<evidence type="ECO:0000256" key="3">
    <source>
        <dbReference type="ARBA" id="ARBA00022801"/>
    </source>
</evidence>
<dbReference type="Proteomes" id="UP000682733">
    <property type="component" value="Unassembled WGS sequence"/>
</dbReference>